<keyword evidence="2" id="KW-0812">Transmembrane</keyword>
<feature type="compositionally biased region" description="Acidic residues" evidence="1">
    <location>
        <begin position="202"/>
        <end position="223"/>
    </location>
</feature>
<evidence type="ECO:0000256" key="2">
    <source>
        <dbReference type="SAM" id="Phobius"/>
    </source>
</evidence>
<feature type="region of interest" description="Disordered" evidence="1">
    <location>
        <begin position="1"/>
        <end position="152"/>
    </location>
</feature>
<name>A0ABS4SYN6_9MICC</name>
<sequence>MTQHPPENEDSPTNSGDMPSPDGQPEQQLPVGEQPTQAMPPQHDVGAQPTQALPPQGPGSPQDAPFSAGSAHEPGHSVPTFGTAPQPGSPSYPGTPHGGPGHPGAPQQPGGPSFHPEGPGHPGGPGYPGGPQGPGGPGHPGGPQSPGGDDPQEKGFFARFWWALVLLGVLFAALVALVIVLLTMGDGEDEDQQTETSAQDETVTEDADTDAEEEARQDEDSGELPEAGEGFGDGEDMVVGEDIEPGVYRQVEGEEDPDFGCSYSVYENEDDILLFERVPGGVVELEDGFLMSSRDCGEWEPIQDSYPDSPADTFGDGVHEIGQHVEEGTYELSWDEDAETCHFAIYTSFTEFGDYEVYEFYLEDDDVWGGEMDLGIGGPRDTYVISEGCGEWELVE</sequence>
<evidence type="ECO:0000313" key="4">
    <source>
        <dbReference type="Proteomes" id="UP001519331"/>
    </source>
</evidence>
<protein>
    <submittedName>
        <fullName evidence="3">Uncharacterized protein</fullName>
    </submittedName>
</protein>
<feature type="compositionally biased region" description="Low complexity" evidence="1">
    <location>
        <begin position="104"/>
        <end position="117"/>
    </location>
</feature>
<gene>
    <name evidence="3" type="ORF">JOF45_000324</name>
</gene>
<keyword evidence="4" id="KW-1185">Reference proteome</keyword>
<evidence type="ECO:0000313" key="3">
    <source>
        <dbReference type="EMBL" id="MBP2317305.1"/>
    </source>
</evidence>
<organism evidence="3 4">
    <name type="scientific">Nesterenkonia lacusekhoensis</name>
    <dbReference type="NCBI Taxonomy" id="150832"/>
    <lineage>
        <taxon>Bacteria</taxon>
        <taxon>Bacillati</taxon>
        <taxon>Actinomycetota</taxon>
        <taxon>Actinomycetes</taxon>
        <taxon>Micrococcales</taxon>
        <taxon>Micrococcaceae</taxon>
        <taxon>Nesterenkonia</taxon>
    </lineage>
</organism>
<comment type="caution">
    <text evidence="3">The sequence shown here is derived from an EMBL/GenBank/DDBJ whole genome shotgun (WGS) entry which is preliminary data.</text>
</comment>
<dbReference type="EMBL" id="JAGINX010000001">
    <property type="protein sequence ID" value="MBP2317305.1"/>
    <property type="molecule type" value="Genomic_DNA"/>
</dbReference>
<keyword evidence="2" id="KW-0472">Membrane</keyword>
<feature type="region of interest" description="Disordered" evidence="1">
    <location>
        <begin position="188"/>
        <end position="239"/>
    </location>
</feature>
<evidence type="ECO:0000256" key="1">
    <source>
        <dbReference type="SAM" id="MobiDB-lite"/>
    </source>
</evidence>
<proteinExistence type="predicted"/>
<keyword evidence="2" id="KW-1133">Transmembrane helix</keyword>
<dbReference type="RefSeq" id="WP_210047491.1">
    <property type="nucleotide sequence ID" value="NZ_JAGINX010000001.1"/>
</dbReference>
<feature type="compositionally biased region" description="Gly residues" evidence="1">
    <location>
        <begin position="120"/>
        <end position="145"/>
    </location>
</feature>
<feature type="compositionally biased region" description="Polar residues" evidence="1">
    <location>
        <begin position="1"/>
        <end position="17"/>
    </location>
</feature>
<reference evidence="3 4" key="1">
    <citation type="submission" date="2021-03" db="EMBL/GenBank/DDBJ databases">
        <title>Sequencing the genomes of 1000 actinobacteria strains.</title>
        <authorList>
            <person name="Klenk H.-P."/>
        </authorList>
    </citation>
    <scope>NUCLEOTIDE SEQUENCE [LARGE SCALE GENOMIC DNA]</scope>
    <source>
        <strain evidence="3 4">DSM 12544</strain>
    </source>
</reference>
<feature type="transmembrane region" description="Helical" evidence="2">
    <location>
        <begin position="160"/>
        <end position="182"/>
    </location>
</feature>
<accession>A0ABS4SYN6</accession>
<dbReference type="Proteomes" id="UP001519331">
    <property type="component" value="Unassembled WGS sequence"/>
</dbReference>